<sequence length="527" mass="62784">MDFFSLASNLQQIAIGGVNFVNNKLRKKSSNCECNYVTYIIIGENEIQPYDINMFFFPFKMCTKIKLKEFKEYFPFKGSIIFRFKIPLTDLIDVINEGIINNVPLLKDKGNRKNLGEHIISDENEIKNILRQDNINHVWVDVTNEEAYIPTFHGNIVAKVLFINHENYKNYNDIYIKNFKNYECSSQIYNVNEKSMCSYKLIKQEKSKKNDADRCDIMKNEEFDEKIKTESRQNSLIKTSSPQNNLLNFNYSIDNTVNFHNAMRNYEQNVISNEEYENRRMQEKEKEDTDDNNLEEYNIFQDVNKEKHFLKERKNSHILNTYCEDNRISRYNQNENIKMKINKKASQEKNNFNDHILEKHSYTNTPKIFLSPYNTNIQNNQVDIPKMNYKSVSTDERQDAIKENISNRLQELKDFRHQEEEKFKEKVVISEKIKKQIVKWSKNSDDTYKDIKVMLSTLNDVLWENSEWKHVPMSDLITNTLTVKKTYKNAILLCHPDKHRDKSVERVLRAEMIFQALNNAYKEKRHI</sequence>
<evidence type="ECO:0000313" key="2">
    <source>
        <dbReference type="Proteomes" id="UP000219799"/>
    </source>
</evidence>
<dbReference type="VEuPathDB" id="PlasmoDB:PmUG01_13047100"/>
<dbReference type="SUPFAM" id="SSF46565">
    <property type="entry name" value="Chaperone J-domain"/>
    <property type="match status" value="1"/>
</dbReference>
<dbReference type="Gene3D" id="1.10.287.110">
    <property type="entry name" value="DnaJ domain"/>
    <property type="match status" value="1"/>
</dbReference>
<dbReference type="GO" id="GO:0031982">
    <property type="term" value="C:vesicle"/>
    <property type="evidence" value="ECO:0007669"/>
    <property type="project" value="TreeGrafter"/>
</dbReference>
<dbReference type="AlphaFoldDB" id="A0A1C3KFN1"/>
<dbReference type="PANTHER" id="PTHR23172">
    <property type="entry name" value="AUXILIN/CYCLIN G-ASSOCIATED KINASE-RELATED"/>
    <property type="match status" value="1"/>
</dbReference>
<reference evidence="1 2" key="1">
    <citation type="submission" date="2016-06" db="EMBL/GenBank/DDBJ databases">
        <authorList>
            <consortium name="Pathogen Informatics"/>
        </authorList>
    </citation>
    <scope>NUCLEOTIDE SEQUENCE [LARGE SCALE GENOMIC DNA]</scope>
    <source>
        <strain evidence="1">PmlGA01</strain>
    </source>
</reference>
<accession>A0A1C3KFN1</accession>
<dbReference type="InterPro" id="IPR001623">
    <property type="entry name" value="DnaJ_domain"/>
</dbReference>
<dbReference type="GO" id="GO:0072583">
    <property type="term" value="P:clathrin-dependent endocytosis"/>
    <property type="evidence" value="ECO:0007669"/>
    <property type="project" value="TreeGrafter"/>
</dbReference>
<dbReference type="PANTHER" id="PTHR23172:SF19">
    <property type="entry name" value="J DOMAIN-CONTAINING PROTEIN"/>
    <property type="match status" value="1"/>
</dbReference>
<evidence type="ECO:0008006" key="3">
    <source>
        <dbReference type="Google" id="ProtNLM"/>
    </source>
</evidence>
<name>A0A1C3KFN1_PLAMA</name>
<dbReference type="CDD" id="cd06257">
    <property type="entry name" value="DnaJ"/>
    <property type="match status" value="1"/>
</dbReference>
<dbReference type="GO" id="GO:0030276">
    <property type="term" value="F:clathrin binding"/>
    <property type="evidence" value="ECO:0007669"/>
    <property type="project" value="TreeGrafter"/>
</dbReference>
<proteinExistence type="predicted"/>
<dbReference type="Gene3D" id="2.40.240.130">
    <property type="match status" value="1"/>
</dbReference>
<evidence type="ECO:0000313" key="1">
    <source>
        <dbReference type="EMBL" id="SBT72454.1"/>
    </source>
</evidence>
<gene>
    <name evidence="1" type="primary">PmlGA01_130041100</name>
    <name evidence="1" type="ORF">PMLGA01_130041100</name>
</gene>
<protein>
    <recommendedName>
        <fullName evidence="3">DnaJ protein</fullName>
    </recommendedName>
</protein>
<dbReference type="Proteomes" id="UP000219799">
    <property type="component" value="Chromosome 13"/>
</dbReference>
<dbReference type="InterPro" id="IPR038207">
    <property type="entry name" value="DIX_dom_sf"/>
</dbReference>
<dbReference type="GO" id="GO:0005737">
    <property type="term" value="C:cytoplasm"/>
    <property type="evidence" value="ECO:0007669"/>
    <property type="project" value="TreeGrafter"/>
</dbReference>
<dbReference type="EMBL" id="LT594501">
    <property type="protein sequence ID" value="SBT72454.1"/>
    <property type="molecule type" value="Genomic_DNA"/>
</dbReference>
<dbReference type="InterPro" id="IPR036869">
    <property type="entry name" value="J_dom_sf"/>
</dbReference>
<organism evidence="1 2">
    <name type="scientific">Plasmodium malariae</name>
    <dbReference type="NCBI Taxonomy" id="5858"/>
    <lineage>
        <taxon>Eukaryota</taxon>
        <taxon>Sar</taxon>
        <taxon>Alveolata</taxon>
        <taxon>Apicomplexa</taxon>
        <taxon>Aconoidasida</taxon>
        <taxon>Haemosporida</taxon>
        <taxon>Plasmodiidae</taxon>
        <taxon>Plasmodium</taxon>
        <taxon>Plasmodium (Plasmodium)</taxon>
    </lineage>
</organism>
<dbReference type="GO" id="GO:0072318">
    <property type="term" value="P:clathrin coat disassembly"/>
    <property type="evidence" value="ECO:0007669"/>
    <property type="project" value="TreeGrafter"/>
</dbReference>